<keyword evidence="4" id="KW-0460">Magnesium</keyword>
<keyword evidence="2" id="KW-0808">Transferase</keyword>
<dbReference type="GeneID" id="63753167"/>
<dbReference type="GO" id="GO:0004161">
    <property type="term" value="F:dimethylallyltranstransferase activity"/>
    <property type="evidence" value="ECO:0007669"/>
    <property type="project" value="TreeGrafter"/>
</dbReference>
<organism evidence="5 6">
    <name type="scientific">Aspergillus wentii DTO 134E9</name>
    <dbReference type="NCBI Taxonomy" id="1073089"/>
    <lineage>
        <taxon>Eukaryota</taxon>
        <taxon>Fungi</taxon>
        <taxon>Dikarya</taxon>
        <taxon>Ascomycota</taxon>
        <taxon>Pezizomycotina</taxon>
        <taxon>Eurotiomycetes</taxon>
        <taxon>Eurotiomycetidae</taxon>
        <taxon>Eurotiales</taxon>
        <taxon>Aspergillaceae</taxon>
        <taxon>Aspergillus</taxon>
        <taxon>Aspergillus subgen. Cremei</taxon>
    </lineage>
</organism>
<sequence length="224" mass="25437">MLFAEILSSHINVPSGKLFCGLDRPLTVEEFYHLSVLGWLVEMLQVYVLFLDDIMDGSTTCRGQPCWYLRPEVGMNAINEACLLKSAIFILFKKHFGTYPSYLSMLESFQEIAFLSETGQECLASETNVQQTKDIIVPLGQFYQVQNDFLGVFGATARTGKIGTDIQKNKCSWLVIKALCICDDRQRQITCNKYGQVEGEDAVEVEELFRSLKEKTENLDESER</sequence>
<dbReference type="RefSeq" id="XP_040693526.1">
    <property type="nucleotide sequence ID" value="XM_040837319.1"/>
</dbReference>
<accession>A0A1L9RY17</accession>
<dbReference type="STRING" id="1073089.A0A1L9RY17"/>
<dbReference type="GO" id="GO:0046165">
    <property type="term" value="P:alcohol biosynthetic process"/>
    <property type="evidence" value="ECO:0007669"/>
    <property type="project" value="UniProtKB-ARBA"/>
</dbReference>
<evidence type="ECO:0008006" key="7">
    <source>
        <dbReference type="Google" id="ProtNLM"/>
    </source>
</evidence>
<evidence type="ECO:0000256" key="2">
    <source>
        <dbReference type="ARBA" id="ARBA00022679"/>
    </source>
</evidence>
<gene>
    <name evidence="5" type="ORF">ASPWEDRAFT_49718</name>
</gene>
<evidence type="ECO:0000313" key="6">
    <source>
        <dbReference type="Proteomes" id="UP000184383"/>
    </source>
</evidence>
<protein>
    <recommendedName>
        <fullName evidence="7">Farnesyl pyrophosphate synthase</fullName>
    </recommendedName>
</protein>
<name>A0A1L9RY17_ASPWE</name>
<evidence type="ECO:0000313" key="5">
    <source>
        <dbReference type="EMBL" id="OJJ39850.1"/>
    </source>
</evidence>
<keyword evidence="6" id="KW-1185">Reference proteome</keyword>
<dbReference type="AlphaFoldDB" id="A0A1L9RY17"/>
<dbReference type="InterPro" id="IPR039702">
    <property type="entry name" value="FPS1-like"/>
</dbReference>
<dbReference type="SUPFAM" id="SSF48576">
    <property type="entry name" value="Terpenoid synthases"/>
    <property type="match status" value="1"/>
</dbReference>
<dbReference type="InterPro" id="IPR008949">
    <property type="entry name" value="Isoprenoid_synthase_dom_sf"/>
</dbReference>
<dbReference type="Pfam" id="PF00348">
    <property type="entry name" value="polyprenyl_synt"/>
    <property type="match status" value="2"/>
</dbReference>
<dbReference type="InterPro" id="IPR000092">
    <property type="entry name" value="Polyprenyl_synt"/>
</dbReference>
<evidence type="ECO:0000256" key="1">
    <source>
        <dbReference type="ARBA" id="ARBA00001946"/>
    </source>
</evidence>
<dbReference type="PANTHER" id="PTHR11525:SF0">
    <property type="entry name" value="FARNESYL PYROPHOSPHATE SYNTHASE"/>
    <property type="match status" value="1"/>
</dbReference>
<comment type="cofactor">
    <cofactor evidence="1">
        <name>Mg(2+)</name>
        <dbReference type="ChEBI" id="CHEBI:18420"/>
    </cofactor>
</comment>
<proteinExistence type="predicted"/>
<dbReference type="GO" id="GO:0004337">
    <property type="term" value="F:(2E,6E)-farnesyl diphosphate synthase activity"/>
    <property type="evidence" value="ECO:0007669"/>
    <property type="project" value="TreeGrafter"/>
</dbReference>
<dbReference type="OrthoDB" id="10257492at2759"/>
<dbReference type="Proteomes" id="UP000184383">
    <property type="component" value="Unassembled WGS sequence"/>
</dbReference>
<dbReference type="GO" id="GO:0005737">
    <property type="term" value="C:cytoplasm"/>
    <property type="evidence" value="ECO:0007669"/>
    <property type="project" value="TreeGrafter"/>
</dbReference>
<dbReference type="GO" id="GO:0045337">
    <property type="term" value="P:farnesyl diphosphate biosynthetic process"/>
    <property type="evidence" value="ECO:0007669"/>
    <property type="project" value="TreeGrafter"/>
</dbReference>
<reference evidence="6" key="1">
    <citation type="journal article" date="2017" name="Genome Biol.">
        <title>Comparative genomics reveals high biological diversity and specific adaptations in the industrially and medically important fungal genus Aspergillus.</title>
        <authorList>
            <person name="de Vries R.P."/>
            <person name="Riley R."/>
            <person name="Wiebenga A."/>
            <person name="Aguilar-Osorio G."/>
            <person name="Amillis S."/>
            <person name="Uchima C.A."/>
            <person name="Anderluh G."/>
            <person name="Asadollahi M."/>
            <person name="Askin M."/>
            <person name="Barry K."/>
            <person name="Battaglia E."/>
            <person name="Bayram O."/>
            <person name="Benocci T."/>
            <person name="Braus-Stromeyer S.A."/>
            <person name="Caldana C."/>
            <person name="Canovas D."/>
            <person name="Cerqueira G.C."/>
            <person name="Chen F."/>
            <person name="Chen W."/>
            <person name="Choi C."/>
            <person name="Clum A."/>
            <person name="Dos Santos R.A."/>
            <person name="Damasio A.R."/>
            <person name="Diallinas G."/>
            <person name="Emri T."/>
            <person name="Fekete E."/>
            <person name="Flipphi M."/>
            <person name="Freyberg S."/>
            <person name="Gallo A."/>
            <person name="Gournas C."/>
            <person name="Habgood R."/>
            <person name="Hainaut M."/>
            <person name="Harispe M.L."/>
            <person name="Henrissat B."/>
            <person name="Hilden K.S."/>
            <person name="Hope R."/>
            <person name="Hossain A."/>
            <person name="Karabika E."/>
            <person name="Karaffa L."/>
            <person name="Karanyi Z."/>
            <person name="Krasevec N."/>
            <person name="Kuo A."/>
            <person name="Kusch H."/>
            <person name="LaButti K."/>
            <person name="Lagendijk E.L."/>
            <person name="Lapidus A."/>
            <person name="Levasseur A."/>
            <person name="Lindquist E."/>
            <person name="Lipzen A."/>
            <person name="Logrieco A.F."/>
            <person name="MacCabe A."/>
            <person name="Maekelae M.R."/>
            <person name="Malavazi I."/>
            <person name="Melin P."/>
            <person name="Meyer V."/>
            <person name="Mielnichuk N."/>
            <person name="Miskei M."/>
            <person name="Molnar A.P."/>
            <person name="Mule G."/>
            <person name="Ngan C.Y."/>
            <person name="Orejas M."/>
            <person name="Orosz E."/>
            <person name="Ouedraogo J.P."/>
            <person name="Overkamp K.M."/>
            <person name="Park H.-S."/>
            <person name="Perrone G."/>
            <person name="Piumi F."/>
            <person name="Punt P.J."/>
            <person name="Ram A.F."/>
            <person name="Ramon A."/>
            <person name="Rauscher S."/>
            <person name="Record E."/>
            <person name="Riano-Pachon D.M."/>
            <person name="Robert V."/>
            <person name="Roehrig J."/>
            <person name="Ruller R."/>
            <person name="Salamov A."/>
            <person name="Salih N.S."/>
            <person name="Samson R.A."/>
            <person name="Sandor E."/>
            <person name="Sanguinetti M."/>
            <person name="Schuetze T."/>
            <person name="Sepcic K."/>
            <person name="Shelest E."/>
            <person name="Sherlock G."/>
            <person name="Sophianopoulou V."/>
            <person name="Squina F.M."/>
            <person name="Sun H."/>
            <person name="Susca A."/>
            <person name="Todd R.B."/>
            <person name="Tsang A."/>
            <person name="Unkles S.E."/>
            <person name="van de Wiele N."/>
            <person name="van Rossen-Uffink D."/>
            <person name="Oliveira J.V."/>
            <person name="Vesth T.C."/>
            <person name="Visser J."/>
            <person name="Yu J.-H."/>
            <person name="Zhou M."/>
            <person name="Andersen M.R."/>
            <person name="Archer D.B."/>
            <person name="Baker S.E."/>
            <person name="Benoit I."/>
            <person name="Brakhage A.A."/>
            <person name="Braus G.H."/>
            <person name="Fischer R."/>
            <person name="Frisvad J.C."/>
            <person name="Goldman G.H."/>
            <person name="Houbraken J."/>
            <person name="Oakley B."/>
            <person name="Pocsi I."/>
            <person name="Scazzocchio C."/>
            <person name="Seiboth B."/>
            <person name="vanKuyk P.A."/>
            <person name="Wortman J."/>
            <person name="Dyer P.S."/>
            <person name="Grigoriev I.V."/>
        </authorList>
    </citation>
    <scope>NUCLEOTIDE SEQUENCE [LARGE SCALE GENOMIC DNA]</scope>
    <source>
        <strain evidence="6">DTO 134E9</strain>
    </source>
</reference>
<dbReference type="GO" id="GO:0043386">
    <property type="term" value="P:mycotoxin biosynthetic process"/>
    <property type="evidence" value="ECO:0007669"/>
    <property type="project" value="UniProtKB-ARBA"/>
</dbReference>
<dbReference type="GO" id="GO:0046872">
    <property type="term" value="F:metal ion binding"/>
    <property type="evidence" value="ECO:0007669"/>
    <property type="project" value="UniProtKB-KW"/>
</dbReference>
<dbReference type="Gene3D" id="1.10.600.10">
    <property type="entry name" value="Farnesyl Diphosphate Synthase"/>
    <property type="match status" value="2"/>
</dbReference>
<keyword evidence="3" id="KW-0479">Metal-binding</keyword>
<dbReference type="VEuPathDB" id="FungiDB:ASPWEDRAFT_49718"/>
<evidence type="ECO:0000256" key="4">
    <source>
        <dbReference type="ARBA" id="ARBA00022842"/>
    </source>
</evidence>
<evidence type="ECO:0000256" key="3">
    <source>
        <dbReference type="ARBA" id="ARBA00022723"/>
    </source>
</evidence>
<dbReference type="PANTHER" id="PTHR11525">
    <property type="entry name" value="FARNESYL-PYROPHOSPHATE SYNTHETASE"/>
    <property type="match status" value="1"/>
</dbReference>
<dbReference type="EMBL" id="KV878210">
    <property type="protein sequence ID" value="OJJ39850.1"/>
    <property type="molecule type" value="Genomic_DNA"/>
</dbReference>